<proteinExistence type="predicted"/>
<dbReference type="EMBL" id="SOEO01000002">
    <property type="protein sequence ID" value="TDX83999.1"/>
    <property type="molecule type" value="Genomic_DNA"/>
</dbReference>
<organism evidence="2 3">
    <name type="scientific">Epilithonimonas xixisoli</name>
    <dbReference type="NCBI Taxonomy" id="1476462"/>
    <lineage>
        <taxon>Bacteria</taxon>
        <taxon>Pseudomonadati</taxon>
        <taxon>Bacteroidota</taxon>
        <taxon>Flavobacteriia</taxon>
        <taxon>Flavobacteriales</taxon>
        <taxon>Weeksellaceae</taxon>
        <taxon>Chryseobacterium group</taxon>
        <taxon>Epilithonimonas</taxon>
    </lineage>
</organism>
<reference evidence="2 3" key="1">
    <citation type="submission" date="2019-03" db="EMBL/GenBank/DDBJ databases">
        <title>Genomic Encyclopedia of Type Strains, Phase III (KMG-III): the genomes of soil and plant-associated and newly described type strains.</title>
        <authorList>
            <person name="Whitman W."/>
        </authorList>
    </citation>
    <scope>NUCLEOTIDE SEQUENCE [LARGE SCALE GENOMIC DNA]</scope>
    <source>
        <strain evidence="2 3">CGMCC 1.12802</strain>
    </source>
</reference>
<gene>
    <name evidence="2" type="ORF">B0I22_1587</name>
</gene>
<dbReference type="AlphaFoldDB" id="A0A4R8I5Z7"/>
<dbReference type="RefSeq" id="WP_133944048.1">
    <property type="nucleotide sequence ID" value="NZ_SOEO01000002.1"/>
</dbReference>
<dbReference type="OrthoDB" id="794370at2"/>
<dbReference type="Proteomes" id="UP000295313">
    <property type="component" value="Unassembled WGS sequence"/>
</dbReference>
<evidence type="ECO:0000313" key="2">
    <source>
        <dbReference type="EMBL" id="TDX83999.1"/>
    </source>
</evidence>
<sequence>MRKNVIIAVLLLLATVLILNTVFGWFTLSEDERLMKDYENPKNDTITLEKHITKDSTIYVKYTPNMGELVQNNVTKKYNTYVYDTLAPALKIATNKINELQQIKASLEGTVKSQKSEIDKEKNRSVFYKDKYFSAVSKTDTAGNSTLDYKYNAQIDIISELKKKHLLSKEVQEVSITSPDKNLKINGVEHFKKNISIPPKRFGIGIQAGYYLIPESGKIVPAVGVGASYNLLNF</sequence>
<protein>
    <submittedName>
        <fullName evidence="2">Uncharacterized protein</fullName>
    </submittedName>
</protein>
<accession>A0A4R8I5Z7</accession>
<comment type="caution">
    <text evidence="2">The sequence shown here is derived from an EMBL/GenBank/DDBJ whole genome shotgun (WGS) entry which is preliminary data.</text>
</comment>
<name>A0A4R8I5Z7_9FLAO</name>
<keyword evidence="3" id="KW-1185">Reference proteome</keyword>
<feature type="coiled-coil region" evidence="1">
    <location>
        <begin position="90"/>
        <end position="124"/>
    </location>
</feature>
<evidence type="ECO:0000313" key="3">
    <source>
        <dbReference type="Proteomes" id="UP000295313"/>
    </source>
</evidence>
<keyword evidence="1" id="KW-0175">Coiled coil</keyword>
<evidence type="ECO:0000256" key="1">
    <source>
        <dbReference type="SAM" id="Coils"/>
    </source>
</evidence>